<sequence length="313" mass="36383">MNRIDEREKIMEANIKNKNSFYRLTKKQRGRLSNHIDELSVGDTVYSTEDNILIGWKHHFENLTINSHHEHFDNKYQQKVEQEYIDIIDICRAMFQHQSNSILPTSNKATHIGICRTDDDSCKVTIDENLKKARRTLYSLMGVGLYGENGLDPQTSMSIMNTYIIPIMLYGLEIVIPRGRCLETLNIQFKKILKQLLSLPKTVADPAICIISGMLPVEAQIDVKILTFYGNITRQEKSSIEWQLAERQLNVKSINSNSWFSLLRKIFLKYELNDPGQYLVNPISKYQWKSEITSEIHKFWTEKILNPGKFIPV</sequence>
<reference evidence="1 2" key="1">
    <citation type="submission" date="2020-06" db="EMBL/GenBank/DDBJ databases">
        <authorList>
            <person name="Li R."/>
            <person name="Bekaert M."/>
        </authorList>
    </citation>
    <scope>NUCLEOTIDE SEQUENCE [LARGE SCALE GENOMIC DNA]</scope>
    <source>
        <strain evidence="2">wild</strain>
    </source>
</reference>
<dbReference type="EMBL" id="CACVKT020002265">
    <property type="protein sequence ID" value="CAC5377148.1"/>
    <property type="molecule type" value="Genomic_DNA"/>
</dbReference>
<dbReference type="Proteomes" id="UP000507470">
    <property type="component" value="Unassembled WGS sequence"/>
</dbReference>
<evidence type="ECO:0000313" key="2">
    <source>
        <dbReference type="Proteomes" id="UP000507470"/>
    </source>
</evidence>
<dbReference type="AlphaFoldDB" id="A0A6J8B3N3"/>
<name>A0A6J8B3N3_MYTCO</name>
<organism evidence="1 2">
    <name type="scientific">Mytilus coruscus</name>
    <name type="common">Sea mussel</name>
    <dbReference type="NCBI Taxonomy" id="42192"/>
    <lineage>
        <taxon>Eukaryota</taxon>
        <taxon>Metazoa</taxon>
        <taxon>Spiralia</taxon>
        <taxon>Lophotrochozoa</taxon>
        <taxon>Mollusca</taxon>
        <taxon>Bivalvia</taxon>
        <taxon>Autobranchia</taxon>
        <taxon>Pteriomorphia</taxon>
        <taxon>Mytilida</taxon>
        <taxon>Mytiloidea</taxon>
        <taxon>Mytilidae</taxon>
        <taxon>Mytilinae</taxon>
        <taxon>Mytilus</taxon>
    </lineage>
</organism>
<gene>
    <name evidence="1" type="ORF">MCOR_13520</name>
</gene>
<evidence type="ECO:0000313" key="1">
    <source>
        <dbReference type="EMBL" id="CAC5377148.1"/>
    </source>
</evidence>
<keyword evidence="2" id="KW-1185">Reference proteome</keyword>
<protein>
    <submittedName>
        <fullName evidence="1">Uncharacterized protein</fullName>
    </submittedName>
</protein>
<proteinExistence type="predicted"/>
<dbReference type="OrthoDB" id="6087543at2759"/>
<accession>A0A6J8B3N3</accession>